<dbReference type="Gene3D" id="3.60.40.10">
    <property type="entry name" value="PPM-type phosphatase domain"/>
    <property type="match status" value="1"/>
</dbReference>
<gene>
    <name evidence="2" type="ORF">SCODWIG_01969</name>
</gene>
<dbReference type="CDD" id="cd00143">
    <property type="entry name" value="PP2Cc"/>
    <property type="match status" value="1"/>
</dbReference>
<organism evidence="2 3">
    <name type="scientific">Saccharomycodes ludwigii</name>
    <dbReference type="NCBI Taxonomy" id="36035"/>
    <lineage>
        <taxon>Eukaryota</taxon>
        <taxon>Fungi</taxon>
        <taxon>Dikarya</taxon>
        <taxon>Ascomycota</taxon>
        <taxon>Saccharomycotina</taxon>
        <taxon>Saccharomycetes</taxon>
        <taxon>Saccharomycodales</taxon>
        <taxon>Saccharomycodaceae</taxon>
        <taxon>Saccharomycodes</taxon>
    </lineage>
</organism>
<dbReference type="SMART" id="SM00332">
    <property type="entry name" value="PP2Cc"/>
    <property type="match status" value="1"/>
</dbReference>
<dbReference type="VEuPathDB" id="FungiDB:SCODWIG_01969"/>
<accession>A0A376B6A5</accession>
<dbReference type="EMBL" id="UFAJ01000297">
    <property type="protein sequence ID" value="SSD60208.1"/>
    <property type="molecule type" value="Genomic_DNA"/>
</dbReference>
<protein>
    <submittedName>
        <fullName evidence="2">Related to Protein phosphatase 2C homolog 6</fullName>
    </submittedName>
</protein>
<feature type="domain" description="PPM-type phosphatase" evidence="1">
    <location>
        <begin position="89"/>
        <end position="482"/>
    </location>
</feature>
<evidence type="ECO:0000313" key="2">
    <source>
        <dbReference type="EMBL" id="SSD60208.1"/>
    </source>
</evidence>
<dbReference type="Pfam" id="PF00481">
    <property type="entry name" value="PP2C"/>
    <property type="match status" value="1"/>
</dbReference>
<reference evidence="3" key="1">
    <citation type="submission" date="2018-06" db="EMBL/GenBank/DDBJ databases">
        <authorList>
            <person name="Guldener U."/>
        </authorList>
    </citation>
    <scope>NUCLEOTIDE SEQUENCE [LARGE SCALE GENOMIC DNA]</scope>
    <source>
        <strain evidence="3">UTAD17</strain>
    </source>
</reference>
<dbReference type="PROSITE" id="PS51746">
    <property type="entry name" value="PPM_2"/>
    <property type="match status" value="1"/>
</dbReference>
<keyword evidence="3" id="KW-1185">Reference proteome</keyword>
<dbReference type="PANTHER" id="PTHR13832">
    <property type="entry name" value="PROTEIN PHOSPHATASE 2C"/>
    <property type="match status" value="1"/>
</dbReference>
<evidence type="ECO:0000259" key="1">
    <source>
        <dbReference type="PROSITE" id="PS51746"/>
    </source>
</evidence>
<dbReference type="InterPro" id="IPR001932">
    <property type="entry name" value="PPM-type_phosphatase-like_dom"/>
</dbReference>
<dbReference type="InterPro" id="IPR015655">
    <property type="entry name" value="PP2C"/>
</dbReference>
<dbReference type="InterPro" id="IPR036457">
    <property type="entry name" value="PPM-type-like_dom_sf"/>
</dbReference>
<name>A0A376B6A5_9ASCO</name>
<dbReference type="GO" id="GO:0004722">
    <property type="term" value="F:protein serine/threonine phosphatase activity"/>
    <property type="evidence" value="ECO:0007669"/>
    <property type="project" value="InterPro"/>
</dbReference>
<proteinExistence type="predicted"/>
<dbReference type="PANTHER" id="PTHR13832:SF589">
    <property type="entry name" value="[PYRUVATE DEHYDROGENASE [ACETYL-TRANSFERRING]]-PHOSPHATASE 2, MITOCHONDRIAL"/>
    <property type="match status" value="1"/>
</dbReference>
<sequence length="512" mass="58429">MISKRKKMLLAKNVNLNKIISKRYITTGIPFDNNAKTTDNYNNDTINNDNNTPSTNNDSGSFASKYIHWTPSNITSGMLRLDLYKIPSYIGHCSSRINRLYNEDRYSFSLLKYASNYKRAVTNTKNSPTFLNINIFDGHGGSNVSTWLSKHLHEKLVQTIPNKKTFYSILKQYCLKYPHSDYWLNIYENREAYYKRFIRTCSTKKEDVLYNGSRMIFDKFGNIIDKTSLLSDLDRLRIFQTYLEVDLKDCIVYENCGSTASSIFLTPYAEYEQYTKPSSLDDNNSSNNNNNNNNVDDFNNDFLLTSQSLMKLCVVQVGDCKVILCDKHGVAHSLTQIHHANSPRETARLNSSKLSITDSFGETRFLDMFANTRSFGDSKGKEMGLSCEPDIYSYLIGNTSKLPHQEKSKLQFGGDECFICMVTDGVTDLMDDQEIIDLITSTVNMRGLKKATPQLVCEEVIKYISAISGKDADNATCLVYRLSNWGNWPVIDRTGALREEKLLNTNQAELRE</sequence>
<dbReference type="SUPFAM" id="SSF81606">
    <property type="entry name" value="PP2C-like"/>
    <property type="match status" value="1"/>
</dbReference>
<dbReference type="AlphaFoldDB" id="A0A376B6A5"/>
<evidence type="ECO:0000313" key="3">
    <source>
        <dbReference type="Proteomes" id="UP000262825"/>
    </source>
</evidence>
<dbReference type="Proteomes" id="UP000262825">
    <property type="component" value="Unassembled WGS sequence"/>
</dbReference>